<evidence type="ECO:0000256" key="3">
    <source>
        <dbReference type="ARBA" id="ARBA00022989"/>
    </source>
</evidence>
<comment type="subcellular location">
    <subcellularLocation>
        <location evidence="1">Membrane</location>
        <topology evidence="1">Multi-pass membrane protein</topology>
    </subcellularLocation>
</comment>
<keyword evidence="3 5" id="KW-1133">Transmembrane helix</keyword>
<dbReference type="InterPro" id="IPR002657">
    <property type="entry name" value="BilAc:Na_symport/Acr3"/>
</dbReference>
<keyword evidence="2 5" id="KW-0812">Transmembrane</keyword>
<feature type="transmembrane region" description="Helical" evidence="5">
    <location>
        <begin position="173"/>
        <end position="191"/>
    </location>
</feature>
<sequence>MIEALEKVSNFAVLTYVVSSMLVMGMSQRLRDVVAPLKNPRMVGVALAVNFIAAPLLALLLSRLIPLQPAHAVGLLLLSGAAGSPFIPKLAEVADGNLAYSVAIMVLLMVGSIVLIPVALPFTVPGLSADPWSIAKPLILTMMLPLALGFVLSARWAQASERVLPFLRKLSSLAFLLLLVLMVGLNIQALVDTLGSFAIGTYLLFVLAVLVLGYAVGGDDLRTRGVFAISSAQRNTSAALVVAVESLNDPAVVVMLLVSAMAGLVILLGTARLLRVRLARVN</sequence>
<keyword evidence="7" id="KW-1185">Reference proteome</keyword>
<feature type="transmembrane region" description="Helical" evidence="5">
    <location>
        <begin position="12"/>
        <end position="30"/>
    </location>
</feature>
<proteinExistence type="predicted"/>
<dbReference type="InterPro" id="IPR004710">
    <property type="entry name" value="Bilac:Na_transpt"/>
</dbReference>
<organism evidence="6 7">
    <name type="scientific">Candidatus Propionivibrio aalborgensis</name>
    <dbReference type="NCBI Taxonomy" id="1860101"/>
    <lineage>
        <taxon>Bacteria</taxon>
        <taxon>Pseudomonadati</taxon>
        <taxon>Pseudomonadota</taxon>
        <taxon>Betaproteobacteria</taxon>
        <taxon>Rhodocyclales</taxon>
        <taxon>Rhodocyclaceae</taxon>
        <taxon>Propionivibrio</taxon>
    </lineage>
</organism>
<feature type="transmembrane region" description="Helical" evidence="5">
    <location>
        <begin position="42"/>
        <end position="61"/>
    </location>
</feature>
<dbReference type="Proteomes" id="UP000199600">
    <property type="component" value="Unassembled WGS sequence"/>
</dbReference>
<keyword evidence="4 5" id="KW-0472">Membrane</keyword>
<reference evidence="6 7" key="1">
    <citation type="submission" date="2016-06" db="EMBL/GenBank/DDBJ databases">
        <authorList>
            <person name="Kjaerup R.B."/>
            <person name="Dalgaard T.S."/>
            <person name="Juul-Madsen H.R."/>
        </authorList>
    </citation>
    <scope>NUCLEOTIDE SEQUENCE [LARGE SCALE GENOMIC DNA]</scope>
    <source>
        <strain evidence="6">2</strain>
    </source>
</reference>
<dbReference type="EMBL" id="FLQY01000001">
    <property type="protein sequence ID" value="SBT03161.1"/>
    <property type="molecule type" value="Genomic_DNA"/>
</dbReference>
<evidence type="ECO:0000256" key="2">
    <source>
        <dbReference type="ARBA" id="ARBA00022692"/>
    </source>
</evidence>
<protein>
    <submittedName>
        <fullName evidence="6">Bile acid:sodium symporter</fullName>
    </submittedName>
</protein>
<evidence type="ECO:0000256" key="1">
    <source>
        <dbReference type="ARBA" id="ARBA00004141"/>
    </source>
</evidence>
<dbReference type="RefSeq" id="WP_186409345.1">
    <property type="nucleotide sequence ID" value="NZ_FLQY01000001.1"/>
</dbReference>
<accession>A0A1A8XEK0</accession>
<evidence type="ECO:0000256" key="5">
    <source>
        <dbReference type="SAM" id="Phobius"/>
    </source>
</evidence>
<dbReference type="AlphaFoldDB" id="A0A1A8XEK0"/>
<evidence type="ECO:0000313" key="7">
    <source>
        <dbReference type="Proteomes" id="UP000199600"/>
    </source>
</evidence>
<gene>
    <name evidence="6" type="ORF">PROAA_10014</name>
</gene>
<evidence type="ECO:0000313" key="6">
    <source>
        <dbReference type="EMBL" id="SBT03161.1"/>
    </source>
</evidence>
<feature type="transmembrane region" description="Helical" evidence="5">
    <location>
        <begin position="99"/>
        <end position="122"/>
    </location>
</feature>
<feature type="transmembrane region" description="Helical" evidence="5">
    <location>
        <begin position="134"/>
        <end position="152"/>
    </location>
</feature>
<dbReference type="GO" id="GO:0016020">
    <property type="term" value="C:membrane"/>
    <property type="evidence" value="ECO:0007669"/>
    <property type="project" value="UniProtKB-SubCell"/>
</dbReference>
<dbReference type="PANTHER" id="PTHR10361">
    <property type="entry name" value="SODIUM-BILE ACID COTRANSPORTER"/>
    <property type="match status" value="1"/>
</dbReference>
<feature type="transmembrane region" description="Helical" evidence="5">
    <location>
        <begin position="197"/>
        <end position="216"/>
    </location>
</feature>
<dbReference type="Gene3D" id="1.20.1530.20">
    <property type="match status" value="1"/>
</dbReference>
<dbReference type="InterPro" id="IPR038770">
    <property type="entry name" value="Na+/solute_symporter_sf"/>
</dbReference>
<feature type="transmembrane region" description="Helical" evidence="5">
    <location>
        <begin position="67"/>
        <end position="87"/>
    </location>
</feature>
<feature type="transmembrane region" description="Helical" evidence="5">
    <location>
        <begin position="250"/>
        <end position="274"/>
    </location>
</feature>
<evidence type="ECO:0000256" key="4">
    <source>
        <dbReference type="ARBA" id="ARBA00023136"/>
    </source>
</evidence>
<name>A0A1A8XEK0_9RHOO</name>
<dbReference type="Pfam" id="PF01758">
    <property type="entry name" value="SBF"/>
    <property type="match status" value="1"/>
</dbReference>
<dbReference type="PANTHER" id="PTHR10361:SF28">
    <property type="entry name" value="P3 PROTEIN-RELATED"/>
    <property type="match status" value="1"/>
</dbReference>